<feature type="domain" description="CHAT" evidence="9">
    <location>
        <begin position="19"/>
        <end position="200"/>
    </location>
</feature>
<proteinExistence type="predicted"/>
<evidence type="ECO:0000259" key="11">
    <source>
        <dbReference type="Pfam" id="PF17921"/>
    </source>
</evidence>
<evidence type="ECO:0000259" key="10">
    <source>
        <dbReference type="Pfam" id="PF17917"/>
    </source>
</evidence>
<dbReference type="InterPro" id="IPR043502">
    <property type="entry name" value="DNA/RNA_pol_sf"/>
</dbReference>
<dbReference type="GO" id="GO:0004519">
    <property type="term" value="F:endonuclease activity"/>
    <property type="evidence" value="ECO:0007669"/>
    <property type="project" value="UniProtKB-KW"/>
</dbReference>
<dbReference type="PANTHER" id="PTHR37984">
    <property type="entry name" value="PROTEIN CBG26694"/>
    <property type="match status" value="1"/>
</dbReference>
<keyword evidence="4" id="KW-0255">Endonuclease</keyword>
<name>A0A2B4R8I4_STYPI</name>
<evidence type="ECO:0000313" key="13">
    <source>
        <dbReference type="EMBL" id="PFX13456.1"/>
    </source>
</evidence>
<dbReference type="InterPro" id="IPR054465">
    <property type="entry name" value="Integrase_p58-like_C"/>
</dbReference>
<keyword evidence="7" id="KW-0175">Coiled coil</keyword>
<keyword evidence="5" id="KW-0378">Hydrolase</keyword>
<reference evidence="14" key="1">
    <citation type="journal article" date="2017" name="bioRxiv">
        <title>Comparative analysis of the genomes of Stylophora pistillata and Acropora digitifera provides evidence for extensive differences between species of corals.</title>
        <authorList>
            <person name="Voolstra C.R."/>
            <person name="Li Y."/>
            <person name="Liew Y.J."/>
            <person name="Baumgarten S."/>
            <person name="Zoccola D."/>
            <person name="Flot J.-F."/>
            <person name="Tambutte S."/>
            <person name="Allemand D."/>
            <person name="Aranda M."/>
        </authorList>
    </citation>
    <scope>NUCLEOTIDE SEQUENCE [LARGE SCALE GENOMIC DNA]</scope>
</reference>
<feature type="coiled-coil region" evidence="7">
    <location>
        <begin position="646"/>
        <end position="673"/>
    </location>
</feature>
<keyword evidence="2" id="KW-0548">Nucleotidyltransferase</keyword>
<evidence type="ECO:0000256" key="2">
    <source>
        <dbReference type="ARBA" id="ARBA00022695"/>
    </source>
</evidence>
<evidence type="ECO:0000259" key="12">
    <source>
        <dbReference type="Pfam" id="PF22938"/>
    </source>
</evidence>
<keyword evidence="14" id="KW-1185">Reference proteome</keyword>
<dbReference type="GO" id="GO:0003964">
    <property type="term" value="F:RNA-directed DNA polymerase activity"/>
    <property type="evidence" value="ECO:0007669"/>
    <property type="project" value="UniProtKB-KW"/>
</dbReference>
<feature type="compositionally biased region" description="Low complexity" evidence="8">
    <location>
        <begin position="790"/>
        <end position="800"/>
    </location>
</feature>
<dbReference type="SUPFAM" id="SSF56672">
    <property type="entry name" value="DNA/RNA polymerases"/>
    <property type="match status" value="1"/>
</dbReference>
<evidence type="ECO:0000256" key="6">
    <source>
        <dbReference type="ARBA" id="ARBA00022918"/>
    </source>
</evidence>
<dbReference type="InterPro" id="IPR050951">
    <property type="entry name" value="Retrovirus_Pol_polyprotein"/>
</dbReference>
<dbReference type="EMBL" id="LSMT01000973">
    <property type="protein sequence ID" value="PFX13456.1"/>
    <property type="molecule type" value="Genomic_DNA"/>
</dbReference>
<keyword evidence="1" id="KW-0808">Transferase</keyword>
<gene>
    <name evidence="13" type="primary">pol</name>
    <name evidence="13" type="ORF">AWC38_SpisGene22456</name>
</gene>
<dbReference type="InterPro" id="IPR024983">
    <property type="entry name" value="CHAT_dom"/>
</dbReference>
<organism evidence="13 14">
    <name type="scientific">Stylophora pistillata</name>
    <name type="common">Smooth cauliflower coral</name>
    <dbReference type="NCBI Taxonomy" id="50429"/>
    <lineage>
        <taxon>Eukaryota</taxon>
        <taxon>Metazoa</taxon>
        <taxon>Cnidaria</taxon>
        <taxon>Anthozoa</taxon>
        <taxon>Hexacorallia</taxon>
        <taxon>Scleractinia</taxon>
        <taxon>Astrocoeniina</taxon>
        <taxon>Pocilloporidae</taxon>
        <taxon>Stylophora</taxon>
    </lineage>
</organism>
<dbReference type="AlphaFoldDB" id="A0A2B4R8I4"/>
<evidence type="ECO:0000256" key="1">
    <source>
        <dbReference type="ARBA" id="ARBA00022679"/>
    </source>
</evidence>
<dbReference type="STRING" id="50429.A0A2B4R8I4"/>
<dbReference type="FunFam" id="1.10.340.70:FF:000001">
    <property type="entry name" value="Retrovirus-related Pol polyprotein from transposon gypsy-like Protein"/>
    <property type="match status" value="1"/>
</dbReference>
<keyword evidence="3" id="KW-0540">Nuclease</keyword>
<dbReference type="Pfam" id="PF12770">
    <property type="entry name" value="CHAT"/>
    <property type="match status" value="1"/>
</dbReference>
<dbReference type="Pfam" id="PF17921">
    <property type="entry name" value="Integrase_H2C2"/>
    <property type="match status" value="1"/>
</dbReference>
<dbReference type="OrthoDB" id="9991317at2759"/>
<dbReference type="GO" id="GO:0016787">
    <property type="term" value="F:hydrolase activity"/>
    <property type="evidence" value="ECO:0007669"/>
    <property type="project" value="UniProtKB-KW"/>
</dbReference>
<dbReference type="Gene3D" id="3.10.20.370">
    <property type="match status" value="1"/>
</dbReference>
<dbReference type="FunFam" id="3.10.20.370:FF:000001">
    <property type="entry name" value="Retrovirus-related Pol polyprotein from transposon 17.6-like protein"/>
    <property type="match status" value="1"/>
</dbReference>
<comment type="caution">
    <text evidence="13">The sequence shown here is derived from an EMBL/GenBank/DDBJ whole genome shotgun (WGS) entry which is preliminary data.</text>
</comment>
<keyword evidence="6" id="KW-0695">RNA-directed DNA polymerase</keyword>
<sequence length="835" mass="95135">MSFSDPTKDITSTKLLLCYKIIISPVVHLLKEPEIIIVLDPCMYQVPFAALTDQEGKCLSETKRICTVPSLTTLKVIQDSPPDYHSQTGALILGDPKVGVVLYKDRRKDPSPLPCAKREADMIVELFGVTPLVGEHATKQAVLHAITSASLIHLAANGSDERGEIFLSPKSANSCVPPREESYLLAMREISLIQLRAKLAIHFPLKNFDKYTQFMAVSILSPDRAEAVKQQGKCYNYLPPATDIESVDEHLVHLEEVFKRLREANIKLNPKECDFVKQRVEYLSHIVTPEGVSPNSEKIRVVQEFPTPINLKELRNFLGLANHYRRFVKGFSHIANPLNALTKKGFSFNWTEECAVAFDKLKRALVSAPILAYPNFKEPFLLFVDASSTGIGFTLAQVQNGKEIAIAYNGRGLNSAERYYSTTEREALAFIEGIKKFQPYLQNRKFTVVTDHSSLRWLMNVKDVSGRLARWALLLQQYDFEIIHSPGNNRKRNSWDSFPQLVVPPALRFEILSIMHDHISGAHFGVHKTFNKVKQRYWWKGMYKDVEHWCKSCTECSMSKSPRNTKKAPLLPIPVENAFDRVTVDVLGPFPPSNKGNRTSILEAISHSPLYVLYGREPPLPMDVKYLPPLDDDVTASVFGHRKRIVENIELAQNMARENLQRAQQKIKDYYDQNAKEPVFEVGQRVWVNTPRTKKGLSRKLLHNWSGPYRIVEQSSPVHFRLRTDTNKKVTFAVHANRMKPLIDPSLRLIEPPLVDDPREPYLDESDIPDDNFQSELPVDRKVNSRPPVSDTTDSSSHSDNQVQPCSIPRRKTTIELFKRNEFLNLVERKAKWNI</sequence>
<dbReference type="Pfam" id="PF17917">
    <property type="entry name" value="RT_RNaseH"/>
    <property type="match status" value="1"/>
</dbReference>
<dbReference type="Proteomes" id="UP000225706">
    <property type="component" value="Unassembled WGS sequence"/>
</dbReference>
<feature type="domain" description="Reverse transcriptase RNase H-like" evidence="10">
    <location>
        <begin position="375"/>
        <end position="478"/>
    </location>
</feature>
<evidence type="ECO:0000256" key="5">
    <source>
        <dbReference type="ARBA" id="ARBA00022801"/>
    </source>
</evidence>
<evidence type="ECO:0000256" key="4">
    <source>
        <dbReference type="ARBA" id="ARBA00022759"/>
    </source>
</evidence>
<feature type="domain" description="Integrase zinc-binding" evidence="11">
    <location>
        <begin position="503"/>
        <end position="561"/>
    </location>
</feature>
<evidence type="ECO:0000256" key="7">
    <source>
        <dbReference type="SAM" id="Coils"/>
    </source>
</evidence>
<protein>
    <submittedName>
        <fullName evidence="13">Retrovirus-related Pol polyprotein from transposon 17.6</fullName>
    </submittedName>
</protein>
<dbReference type="FunFam" id="3.30.70.270:FF:000020">
    <property type="entry name" value="Transposon Tf2-6 polyprotein-like Protein"/>
    <property type="match status" value="1"/>
</dbReference>
<dbReference type="Gene3D" id="3.30.70.270">
    <property type="match status" value="2"/>
</dbReference>
<dbReference type="InterPro" id="IPR041373">
    <property type="entry name" value="RT_RNaseH"/>
</dbReference>
<evidence type="ECO:0000259" key="9">
    <source>
        <dbReference type="Pfam" id="PF12770"/>
    </source>
</evidence>
<accession>A0A2B4R8I4</accession>
<dbReference type="Pfam" id="PF22938">
    <property type="entry name" value="Integrase_p58_C"/>
    <property type="match status" value="1"/>
</dbReference>
<evidence type="ECO:0000256" key="8">
    <source>
        <dbReference type="SAM" id="MobiDB-lite"/>
    </source>
</evidence>
<feature type="domain" description="Integrase p58-like C-terminal" evidence="12">
    <location>
        <begin position="707"/>
        <end position="741"/>
    </location>
</feature>
<dbReference type="InterPro" id="IPR043128">
    <property type="entry name" value="Rev_trsase/Diguanyl_cyclase"/>
</dbReference>
<dbReference type="CDD" id="cd09274">
    <property type="entry name" value="RNase_HI_RT_Ty3"/>
    <property type="match status" value="1"/>
</dbReference>
<dbReference type="Gene3D" id="1.10.340.70">
    <property type="match status" value="1"/>
</dbReference>
<evidence type="ECO:0000256" key="3">
    <source>
        <dbReference type="ARBA" id="ARBA00022722"/>
    </source>
</evidence>
<feature type="region of interest" description="Disordered" evidence="8">
    <location>
        <begin position="754"/>
        <end position="808"/>
    </location>
</feature>
<evidence type="ECO:0000313" key="14">
    <source>
        <dbReference type="Proteomes" id="UP000225706"/>
    </source>
</evidence>
<dbReference type="PANTHER" id="PTHR37984:SF5">
    <property type="entry name" value="PROTEIN NYNRIN-LIKE"/>
    <property type="match status" value="1"/>
</dbReference>
<dbReference type="InterPro" id="IPR041588">
    <property type="entry name" value="Integrase_H2C2"/>
</dbReference>